<dbReference type="EMBL" id="CM056817">
    <property type="protein sequence ID" value="KAJ8621391.1"/>
    <property type="molecule type" value="Genomic_DNA"/>
</dbReference>
<dbReference type="Proteomes" id="UP001234297">
    <property type="component" value="Chromosome 9"/>
</dbReference>
<keyword evidence="2" id="KW-1185">Reference proteome</keyword>
<name>A0ACC2KJW5_PERAE</name>
<gene>
    <name evidence="1" type="ORF">MRB53_029920</name>
</gene>
<evidence type="ECO:0000313" key="1">
    <source>
        <dbReference type="EMBL" id="KAJ8621391.1"/>
    </source>
</evidence>
<comment type="caution">
    <text evidence="1">The sequence shown here is derived from an EMBL/GenBank/DDBJ whole genome shotgun (WGS) entry which is preliminary data.</text>
</comment>
<proteinExistence type="predicted"/>
<reference evidence="1 2" key="1">
    <citation type="journal article" date="2022" name="Hortic Res">
        <title>A haplotype resolved chromosomal level avocado genome allows analysis of novel avocado genes.</title>
        <authorList>
            <person name="Nath O."/>
            <person name="Fletcher S.J."/>
            <person name="Hayward A."/>
            <person name="Shaw L.M."/>
            <person name="Masouleh A.K."/>
            <person name="Furtado A."/>
            <person name="Henry R.J."/>
            <person name="Mitter N."/>
        </authorList>
    </citation>
    <scope>NUCLEOTIDE SEQUENCE [LARGE SCALE GENOMIC DNA]</scope>
    <source>
        <strain evidence="2">cv. Hass</strain>
    </source>
</reference>
<accession>A0ACC2KJW5</accession>
<organism evidence="1 2">
    <name type="scientific">Persea americana</name>
    <name type="common">Avocado</name>
    <dbReference type="NCBI Taxonomy" id="3435"/>
    <lineage>
        <taxon>Eukaryota</taxon>
        <taxon>Viridiplantae</taxon>
        <taxon>Streptophyta</taxon>
        <taxon>Embryophyta</taxon>
        <taxon>Tracheophyta</taxon>
        <taxon>Spermatophyta</taxon>
        <taxon>Magnoliopsida</taxon>
        <taxon>Magnoliidae</taxon>
        <taxon>Laurales</taxon>
        <taxon>Lauraceae</taxon>
        <taxon>Persea</taxon>
    </lineage>
</organism>
<protein>
    <submittedName>
        <fullName evidence="1">Uncharacterized protein</fullName>
    </submittedName>
</protein>
<sequence>MRIRKRWPLTSHLPPLTSTIPDRPPFSAPSDHRNQHPQQVEDEGGKEGILSRGDRRERGLHPNGDAQLVHDRVLHRPISNLHPTLLMSKRNGWIRTYEGMPPHPQALKGKEEEEAEDDDDEEEEEEKGANVEKWVEGEKRSSSGMTMRIGNNSSTVEMAARLMLPPFSSSHQVIEMVCEGERVFSFKKRRGERGHDYGVAAVKEKKMMTQKTHYLAAGDEDKEVVREWVDGESKKKGRGNGSASDAVAAEGSRCSRVNGRGWRCSQQTLVGYALCEHHLGKGRLRNISSVRSRSPAITTQKNNVVGDSNNSSDSILSLSFTLQDEALGEEQEEDDDDSDGKEEEEEEEEGSAMMEAAIVKKKRRKKIGMVKARSINSLLDQTHHATYTVRP</sequence>
<evidence type="ECO:0000313" key="2">
    <source>
        <dbReference type="Proteomes" id="UP001234297"/>
    </source>
</evidence>